<dbReference type="Pfam" id="PF18962">
    <property type="entry name" value="Por_Secre_tail"/>
    <property type="match status" value="1"/>
</dbReference>
<proteinExistence type="predicted"/>
<dbReference type="Gene3D" id="2.60.120.430">
    <property type="entry name" value="Galactose-binding lectin"/>
    <property type="match status" value="1"/>
</dbReference>
<dbReference type="InterPro" id="IPR021720">
    <property type="entry name" value="Malectin_dom"/>
</dbReference>
<evidence type="ECO:0000256" key="3">
    <source>
        <dbReference type="ARBA" id="ARBA00022729"/>
    </source>
</evidence>
<feature type="domain" description="Carbohydrate-binding module family 96" evidence="7">
    <location>
        <begin position="713"/>
        <end position="872"/>
    </location>
</feature>
<dbReference type="Pfam" id="PF11721">
    <property type="entry name" value="Malectin"/>
    <property type="match status" value="1"/>
</dbReference>
<evidence type="ECO:0000313" key="9">
    <source>
        <dbReference type="Proteomes" id="UP000612680"/>
    </source>
</evidence>
<evidence type="ECO:0000256" key="2">
    <source>
        <dbReference type="ARBA" id="ARBA00022525"/>
    </source>
</evidence>
<feature type="domain" description="Secretion system C-terminal sorting" evidence="6">
    <location>
        <begin position="903"/>
        <end position="979"/>
    </location>
</feature>
<dbReference type="NCBIfam" id="NF033679">
    <property type="entry name" value="DNRLRE_dom"/>
    <property type="match status" value="1"/>
</dbReference>
<dbReference type="RefSeq" id="WP_204662281.1">
    <property type="nucleotide sequence ID" value="NZ_CP056775.1"/>
</dbReference>
<keyword evidence="9" id="KW-1185">Reference proteome</keyword>
<evidence type="ECO:0000313" key="8">
    <source>
        <dbReference type="EMBL" id="QRR00758.1"/>
    </source>
</evidence>
<dbReference type="InterPro" id="IPR008979">
    <property type="entry name" value="Galactose-bd-like_sf"/>
</dbReference>
<evidence type="ECO:0000259" key="5">
    <source>
        <dbReference type="Pfam" id="PF11721"/>
    </source>
</evidence>
<dbReference type="SUPFAM" id="SSF49785">
    <property type="entry name" value="Galactose-binding domain-like"/>
    <property type="match status" value="1"/>
</dbReference>
<dbReference type="InterPro" id="IPR055372">
    <property type="entry name" value="CBM96"/>
</dbReference>
<reference evidence="8 9" key="1">
    <citation type="submission" date="2020-06" db="EMBL/GenBank/DDBJ databases">
        <title>Dyadobacter sandarakinus sp. nov., isolated from the soil of the Arctic Yellow River Station.</title>
        <authorList>
            <person name="Zhang Y."/>
            <person name="Peng F."/>
        </authorList>
    </citation>
    <scope>NUCLEOTIDE SEQUENCE [LARGE SCALE GENOMIC DNA]</scope>
    <source>
        <strain evidence="8 9">Q3-56</strain>
    </source>
</reference>
<dbReference type="PANTHER" id="PTHR42754">
    <property type="entry name" value="ENDOGLUCANASE"/>
    <property type="match status" value="1"/>
</dbReference>
<keyword evidence="3 4" id="KW-0732">Signal</keyword>
<comment type="subcellular location">
    <subcellularLocation>
        <location evidence="1">Secreted</location>
    </subcellularLocation>
</comment>
<feature type="domain" description="Malectin" evidence="5">
    <location>
        <begin position="549"/>
        <end position="687"/>
    </location>
</feature>
<dbReference type="Proteomes" id="UP000612680">
    <property type="component" value="Chromosome"/>
</dbReference>
<dbReference type="Pfam" id="PF24517">
    <property type="entry name" value="CBM96"/>
    <property type="match status" value="1"/>
</dbReference>
<gene>
    <name evidence="8" type="ORF">HWI92_07485</name>
</gene>
<evidence type="ECO:0000256" key="4">
    <source>
        <dbReference type="SAM" id="SignalP"/>
    </source>
</evidence>
<feature type="signal peptide" evidence="4">
    <location>
        <begin position="1"/>
        <end position="20"/>
    </location>
</feature>
<protein>
    <submittedName>
        <fullName evidence="8">DNRLRE domain-containing protein</fullName>
    </submittedName>
</protein>
<name>A0ABX7I4H1_9BACT</name>
<sequence>MKSKLLRQHVTWIHAFCVLAVSFVQLPARLSAQPAIEWDKTFGGSSSDNIACVKPTADGGYIAAGSSASMADGDKSRGSWGGFDFWVVKLAADGTKEWDRTYGGQMDDQLVQVFQTSDGGYMLAGHSKSDAYAEKGADDQIAGGGSRGDFWLVKIDATGSKNWDKTIGGTSDDILEDAKQTADGGYILAGSSTSGAGADKTQPSAGLQDFWLVRVDAKGNIIWDRTIGSGSSDRNANIAVTADGGYILGGGVKSEDEANARAFAARMSEDGTVLWSRDLGVPNSEVWDMIATSDGGYAAAVSELVGEFNRPFSLLKMDGSGTQTWRKTYTGGLTAYPLPDVAMSTVRETADGGFLMGGFSNEAAGNDKSEYPKGRLDVWIVKADANGAWQWDKTIGGHMVDHLIAFEATPDGGYILAANSYSSTGEDKSEPNRAGEDYWLVKLAPQTPDTRLRFSASSLDLSVVQDSVAEPGSVKLITNSGTPDVTLTASPNVSWLIPPTGAGRLQIGVDAAGLLPGTYQTTLIASAPGYTGDTLLIHLNIKSADAPVTIRIDAGGDGFTTADGRVFSRDRFYHGTDRVYRAEDTQEIQYTADDVLYWSERSADAFQYDIPVTNGSYMVVLHFAEIWFGSPIARPARPGLRMFHVDVEGERKLTDYDPYAKANGNFTALEEAFPVDITDGMINVDFITGSANWPTVAAIEIVPQDEYFKTVLTLPVAADAYVHTHFPDQNFGTDPELIVKAGGDNISRNTYLKFDLRPFQYITSARLRIYGANVETTMNVGTAVHGVEDDAWTETGITFSNAPVGSRRELTYTTINHLLAYREFDLTEFVQNQVMNDKVVSLLVKNPTSANKKLGFHSKENVSGLAPELVVTSNKPVVSMARKSAAPFALQNAWQKEDGSSVIFPNPVRKAFRFKLSSKHEGDVSMRLIDQAGTVYDVQKLSPSAGHEVVDITRAALKPGIYLLKIQSHASTEMVRVVITE</sequence>
<evidence type="ECO:0000259" key="6">
    <source>
        <dbReference type="Pfam" id="PF18962"/>
    </source>
</evidence>
<evidence type="ECO:0000256" key="1">
    <source>
        <dbReference type="ARBA" id="ARBA00004613"/>
    </source>
</evidence>
<evidence type="ECO:0000259" key="7">
    <source>
        <dbReference type="Pfam" id="PF24517"/>
    </source>
</evidence>
<accession>A0ABX7I4H1</accession>
<dbReference type="InterPro" id="IPR026444">
    <property type="entry name" value="Secre_tail"/>
</dbReference>
<organism evidence="8 9">
    <name type="scientific">Dyadobacter sandarakinus</name>
    <dbReference type="NCBI Taxonomy" id="2747268"/>
    <lineage>
        <taxon>Bacteria</taxon>
        <taxon>Pseudomonadati</taxon>
        <taxon>Bacteroidota</taxon>
        <taxon>Cytophagia</taxon>
        <taxon>Cytophagales</taxon>
        <taxon>Spirosomataceae</taxon>
        <taxon>Dyadobacter</taxon>
    </lineage>
</organism>
<dbReference type="EMBL" id="CP056775">
    <property type="protein sequence ID" value="QRR00758.1"/>
    <property type="molecule type" value="Genomic_DNA"/>
</dbReference>
<dbReference type="PANTHER" id="PTHR42754:SF1">
    <property type="entry name" value="LIPOPROTEIN"/>
    <property type="match status" value="1"/>
</dbReference>
<keyword evidence="2" id="KW-0964">Secreted</keyword>
<dbReference type="NCBIfam" id="TIGR04183">
    <property type="entry name" value="Por_Secre_tail"/>
    <property type="match status" value="1"/>
</dbReference>
<feature type="chain" id="PRO_5045147807" evidence="4">
    <location>
        <begin position="21"/>
        <end position="981"/>
    </location>
</feature>